<sequence>MVAPALPSIGESLHITSSPELALTLSIFVAAYAVGPLFWGLMSELRGRVIIL</sequence>
<evidence type="ECO:0000256" key="2">
    <source>
        <dbReference type="SAM" id="Phobius"/>
    </source>
</evidence>
<protein>
    <recommendedName>
        <fullName evidence="3">Major facilitator superfamily (MFS) profile domain-containing protein</fullName>
    </recommendedName>
</protein>
<dbReference type="InterPro" id="IPR020846">
    <property type="entry name" value="MFS_dom"/>
</dbReference>
<accession>A0A4Q2V182</accession>
<keyword evidence="2" id="KW-0812">Transmembrane</keyword>
<dbReference type="InterPro" id="IPR036259">
    <property type="entry name" value="MFS_trans_sf"/>
</dbReference>
<organism evidence="4 5">
    <name type="scientific">Fusarium oxysporum f. sp. narcissi</name>
    <dbReference type="NCBI Taxonomy" id="451672"/>
    <lineage>
        <taxon>Eukaryota</taxon>
        <taxon>Fungi</taxon>
        <taxon>Dikarya</taxon>
        <taxon>Ascomycota</taxon>
        <taxon>Pezizomycotina</taxon>
        <taxon>Sordariomycetes</taxon>
        <taxon>Hypocreomycetidae</taxon>
        <taxon>Hypocreales</taxon>
        <taxon>Nectriaceae</taxon>
        <taxon>Fusarium</taxon>
        <taxon>Fusarium oxysporum species complex</taxon>
    </lineage>
</organism>
<gene>
    <name evidence="4" type="ORF">BFJ63_vAg16814</name>
</gene>
<dbReference type="PROSITE" id="PS50850">
    <property type="entry name" value="MFS"/>
    <property type="match status" value="1"/>
</dbReference>
<evidence type="ECO:0000313" key="5">
    <source>
        <dbReference type="Proteomes" id="UP000290540"/>
    </source>
</evidence>
<feature type="domain" description="Major facilitator superfamily (MFS) profile" evidence="3">
    <location>
        <begin position="1"/>
        <end position="52"/>
    </location>
</feature>
<dbReference type="Gene3D" id="1.20.1720.10">
    <property type="entry name" value="Multidrug resistance protein D"/>
    <property type="match status" value="1"/>
</dbReference>
<keyword evidence="2" id="KW-1133">Transmembrane helix</keyword>
<dbReference type="AlphaFoldDB" id="A0A4Q2V182"/>
<comment type="subcellular location">
    <subcellularLocation>
        <location evidence="1">Membrane</location>
        <topology evidence="1">Multi-pass membrane protein</topology>
    </subcellularLocation>
</comment>
<feature type="transmembrane region" description="Helical" evidence="2">
    <location>
        <begin position="21"/>
        <end position="42"/>
    </location>
</feature>
<dbReference type="GO" id="GO:0022857">
    <property type="term" value="F:transmembrane transporter activity"/>
    <property type="evidence" value="ECO:0007669"/>
    <property type="project" value="InterPro"/>
</dbReference>
<evidence type="ECO:0000256" key="1">
    <source>
        <dbReference type="ARBA" id="ARBA00004141"/>
    </source>
</evidence>
<proteinExistence type="predicted"/>
<reference evidence="4 5" key="1">
    <citation type="submission" date="2016-12" db="EMBL/GenBank/DDBJ databases">
        <title>Draft genome sequence of Fusarium oxysporum causing rot on Narcissus.</title>
        <authorList>
            <person name="Armitage A.D."/>
            <person name="Taylor A."/>
            <person name="Clarkson J.P."/>
            <person name="Harrison R.J."/>
            <person name="Jackson A.C."/>
        </authorList>
    </citation>
    <scope>NUCLEOTIDE SEQUENCE [LARGE SCALE GENOMIC DNA]</scope>
    <source>
        <strain evidence="4 5">N139</strain>
    </source>
</reference>
<evidence type="ECO:0000313" key="4">
    <source>
        <dbReference type="EMBL" id="RYC80304.1"/>
    </source>
</evidence>
<dbReference type="GO" id="GO:0016020">
    <property type="term" value="C:membrane"/>
    <property type="evidence" value="ECO:0007669"/>
    <property type="project" value="UniProtKB-SubCell"/>
</dbReference>
<dbReference type="SUPFAM" id="SSF103473">
    <property type="entry name" value="MFS general substrate transporter"/>
    <property type="match status" value="1"/>
</dbReference>
<evidence type="ECO:0000259" key="3">
    <source>
        <dbReference type="PROSITE" id="PS50850"/>
    </source>
</evidence>
<name>A0A4Q2V182_FUSOX</name>
<keyword evidence="2" id="KW-0472">Membrane</keyword>
<dbReference type="Proteomes" id="UP000290540">
    <property type="component" value="Unassembled WGS sequence"/>
</dbReference>
<dbReference type="EMBL" id="MQTW01000397">
    <property type="protein sequence ID" value="RYC80304.1"/>
    <property type="molecule type" value="Genomic_DNA"/>
</dbReference>
<comment type="caution">
    <text evidence="4">The sequence shown here is derived from an EMBL/GenBank/DDBJ whole genome shotgun (WGS) entry which is preliminary data.</text>
</comment>